<accession>A0A0H2QWL0</accession>
<evidence type="ECO:0008006" key="4">
    <source>
        <dbReference type="Google" id="ProtNLM"/>
    </source>
</evidence>
<feature type="region of interest" description="Disordered" evidence="1">
    <location>
        <begin position="73"/>
        <end position="152"/>
    </location>
</feature>
<reference evidence="2 3" key="1">
    <citation type="submission" date="2015-04" db="EMBL/GenBank/DDBJ databases">
        <title>Complete genome sequence of Schizopora paradoxa KUC8140, a cosmopolitan wood degrader in East Asia.</title>
        <authorList>
            <consortium name="DOE Joint Genome Institute"/>
            <person name="Min B."/>
            <person name="Park H."/>
            <person name="Jang Y."/>
            <person name="Kim J.-J."/>
            <person name="Kim K.H."/>
            <person name="Pangilinan J."/>
            <person name="Lipzen A."/>
            <person name="Riley R."/>
            <person name="Grigoriev I.V."/>
            <person name="Spatafora J.W."/>
            <person name="Choi I.-G."/>
        </authorList>
    </citation>
    <scope>NUCLEOTIDE SEQUENCE [LARGE SCALE GENOMIC DNA]</scope>
    <source>
        <strain evidence="2 3">KUC8140</strain>
    </source>
</reference>
<feature type="region of interest" description="Disordered" evidence="1">
    <location>
        <begin position="222"/>
        <end position="275"/>
    </location>
</feature>
<gene>
    <name evidence="2" type="ORF">SCHPADRAFT_897421</name>
</gene>
<sequence length="377" mass="40599">MTLFRPSILRVIRMLTIRQRTLLTDVRTDFNAESCWPEFSFDSDLCLESLVHPTSTPSPLDLSIAHLSSQASPGSTSIATSAPTPPLTFELPSPTSSHLPQPFSSPSSSLLHLPATDAPPFESQLLPSTDSSVSRSSPTLVSSSKPYAKPQELPLRSPNSFMLFRKNYIALAKARGIRTQRAISGLASASWAAASVGEKEFWQQKANAEKAALEALRGQHPELCTKKRAKRGSLKRASPRLHDKSKVNPPPLLPSSQTELFNGTGLSSDPPSAQATLASAPTIDINYPPPSALFDFDPVSFGILPSTPPPSSDGPQVAIRDEWDYTTPPVDALSWMDGSLSTESWAEPLPAALDTSVTGIEPPNSAKDCDFDSFFGF</sequence>
<evidence type="ECO:0000313" key="3">
    <source>
        <dbReference type="Proteomes" id="UP000053477"/>
    </source>
</evidence>
<dbReference type="OrthoDB" id="6247875at2759"/>
<dbReference type="EMBL" id="KQ086849">
    <property type="protein sequence ID" value="KLO03950.1"/>
    <property type="molecule type" value="Genomic_DNA"/>
</dbReference>
<feature type="compositionally biased region" description="Low complexity" evidence="1">
    <location>
        <begin position="126"/>
        <end position="144"/>
    </location>
</feature>
<feature type="compositionally biased region" description="Polar residues" evidence="1">
    <location>
        <begin position="254"/>
        <end position="275"/>
    </location>
</feature>
<feature type="compositionally biased region" description="Low complexity" evidence="1">
    <location>
        <begin position="96"/>
        <end position="114"/>
    </location>
</feature>
<dbReference type="InterPro" id="IPR036910">
    <property type="entry name" value="HMG_box_dom_sf"/>
</dbReference>
<name>A0A0H2QWL0_9AGAM</name>
<dbReference type="InParanoid" id="A0A0H2QWL0"/>
<organism evidence="2 3">
    <name type="scientific">Schizopora paradoxa</name>
    <dbReference type="NCBI Taxonomy" id="27342"/>
    <lineage>
        <taxon>Eukaryota</taxon>
        <taxon>Fungi</taxon>
        <taxon>Dikarya</taxon>
        <taxon>Basidiomycota</taxon>
        <taxon>Agaricomycotina</taxon>
        <taxon>Agaricomycetes</taxon>
        <taxon>Hymenochaetales</taxon>
        <taxon>Schizoporaceae</taxon>
        <taxon>Schizopora</taxon>
    </lineage>
</organism>
<evidence type="ECO:0000313" key="2">
    <source>
        <dbReference type="EMBL" id="KLO03950.1"/>
    </source>
</evidence>
<feature type="compositionally biased region" description="Basic residues" evidence="1">
    <location>
        <begin position="226"/>
        <end position="239"/>
    </location>
</feature>
<dbReference type="SUPFAM" id="SSF47095">
    <property type="entry name" value="HMG-box"/>
    <property type="match status" value="1"/>
</dbReference>
<feature type="compositionally biased region" description="Polar residues" evidence="1">
    <location>
        <begin position="73"/>
        <end position="82"/>
    </location>
</feature>
<protein>
    <recommendedName>
        <fullName evidence="4">HMG box domain-containing protein</fullName>
    </recommendedName>
</protein>
<evidence type="ECO:0000256" key="1">
    <source>
        <dbReference type="SAM" id="MobiDB-lite"/>
    </source>
</evidence>
<dbReference type="Gene3D" id="1.10.30.10">
    <property type="entry name" value="High mobility group box domain"/>
    <property type="match status" value="1"/>
</dbReference>
<proteinExistence type="predicted"/>
<keyword evidence="3" id="KW-1185">Reference proteome</keyword>
<dbReference type="Proteomes" id="UP000053477">
    <property type="component" value="Unassembled WGS sequence"/>
</dbReference>
<dbReference type="AlphaFoldDB" id="A0A0H2QWL0"/>